<accession>A0ABN9VA11</accession>
<feature type="transmembrane region" description="Helical" evidence="2">
    <location>
        <begin position="244"/>
        <end position="264"/>
    </location>
</feature>
<evidence type="ECO:0000313" key="3">
    <source>
        <dbReference type="EMBL" id="CAK0869814.1"/>
    </source>
</evidence>
<sequence length="435" mass="47274">MREGRQPPLETLHEGARESPAAAGAAEVSRRFRFVLAGRGARAVASCLSQSRASRRLRPQPAEGGADAGERQGAGLCFYCLLGARSQLAEISFTIVEGFSDPLPTIQTPESAKAALAGVFAWRKAAFGSDAGPIAAMSYSLVFGASTAVTAFIQLSGFAAAFALQTEVFYDILGGANFLALAAVSASAASAPGRPWGGCARKVVVTVLFVLSRLWLLIFLAWRAHERGGDSRFDGVKDKFGKFLTFWVVQGVWVMLISMPVLFVNASPVTAELGALDGVLLAGFACGAISEIAGARQAAWVKAGRLGGFCRGGLWSFSRHPNYFGEILQWWCAWAFAFSSGTGTDDWLWWACSVSPLFTMHILLNLPPTGICNAEGKNLARYYQNWPDEYAKYRENTSILIPMIGYRFIPLALKRMFFFEFSKYEYRPDGNRKAD</sequence>
<evidence type="ECO:0000256" key="1">
    <source>
        <dbReference type="SAM" id="MobiDB-lite"/>
    </source>
</evidence>
<feature type="transmembrane region" description="Helical" evidence="2">
    <location>
        <begin position="168"/>
        <end position="191"/>
    </location>
</feature>
<evidence type="ECO:0000256" key="2">
    <source>
        <dbReference type="SAM" id="Phobius"/>
    </source>
</evidence>
<gene>
    <name evidence="3" type="ORF">PCOR1329_LOCUS56060</name>
</gene>
<dbReference type="Proteomes" id="UP001189429">
    <property type="component" value="Unassembled WGS sequence"/>
</dbReference>
<dbReference type="EMBL" id="CAUYUJ010016888">
    <property type="protein sequence ID" value="CAK0869814.1"/>
    <property type="molecule type" value="Genomic_DNA"/>
</dbReference>
<dbReference type="Gene3D" id="1.20.120.1630">
    <property type="match status" value="1"/>
</dbReference>
<keyword evidence="2" id="KW-1133">Transmembrane helix</keyword>
<evidence type="ECO:0000313" key="4">
    <source>
        <dbReference type="Proteomes" id="UP001189429"/>
    </source>
</evidence>
<reference evidence="3" key="1">
    <citation type="submission" date="2023-10" db="EMBL/GenBank/DDBJ databases">
        <authorList>
            <person name="Chen Y."/>
            <person name="Shah S."/>
            <person name="Dougan E. K."/>
            <person name="Thang M."/>
            <person name="Chan C."/>
        </authorList>
    </citation>
    <scope>NUCLEOTIDE SEQUENCE [LARGE SCALE GENOMIC DNA]</scope>
</reference>
<keyword evidence="2" id="KW-0812">Transmembrane</keyword>
<feature type="region of interest" description="Disordered" evidence="1">
    <location>
        <begin position="1"/>
        <end position="22"/>
    </location>
</feature>
<keyword evidence="2" id="KW-0472">Membrane</keyword>
<keyword evidence="4" id="KW-1185">Reference proteome</keyword>
<dbReference type="PANTHER" id="PTHR32251:SF15">
    <property type="entry name" value="3-OXO-5-ALPHA-STEROID 4-DEHYDROGENASE (DUF1295)"/>
    <property type="match status" value="1"/>
</dbReference>
<organism evidence="3 4">
    <name type="scientific">Prorocentrum cordatum</name>
    <dbReference type="NCBI Taxonomy" id="2364126"/>
    <lineage>
        <taxon>Eukaryota</taxon>
        <taxon>Sar</taxon>
        <taxon>Alveolata</taxon>
        <taxon>Dinophyceae</taxon>
        <taxon>Prorocentrales</taxon>
        <taxon>Prorocentraceae</taxon>
        <taxon>Prorocentrum</taxon>
    </lineage>
</organism>
<comment type="caution">
    <text evidence="3">The sequence shown here is derived from an EMBL/GenBank/DDBJ whole genome shotgun (WGS) entry which is preliminary data.</text>
</comment>
<proteinExistence type="predicted"/>
<feature type="transmembrane region" description="Helical" evidence="2">
    <location>
        <begin position="203"/>
        <end position="224"/>
    </location>
</feature>
<evidence type="ECO:0008006" key="5">
    <source>
        <dbReference type="Google" id="ProtNLM"/>
    </source>
</evidence>
<dbReference type="PANTHER" id="PTHR32251">
    <property type="entry name" value="3-OXO-5-ALPHA-STEROID 4-DEHYDROGENASE"/>
    <property type="match status" value="1"/>
</dbReference>
<protein>
    <recommendedName>
        <fullName evidence="5">Steroid 5-alpha reductase C-terminal domain-containing protein</fullName>
    </recommendedName>
</protein>
<dbReference type="InterPro" id="IPR010721">
    <property type="entry name" value="UstE-like"/>
</dbReference>
<feature type="transmembrane region" description="Helical" evidence="2">
    <location>
        <begin position="141"/>
        <end position="162"/>
    </location>
</feature>
<dbReference type="Pfam" id="PF06966">
    <property type="entry name" value="DUF1295"/>
    <property type="match status" value="1"/>
</dbReference>
<dbReference type="PROSITE" id="PS50244">
    <property type="entry name" value="S5A_REDUCTASE"/>
    <property type="match status" value="1"/>
</dbReference>
<feature type="compositionally biased region" description="Basic and acidic residues" evidence="1">
    <location>
        <begin position="1"/>
        <end position="17"/>
    </location>
</feature>
<name>A0ABN9VA11_9DINO</name>